<sequence length="74" mass="8071">MTDDQLTQPWMTAVQTIRDAAAALDDPHPETRRVALATIRQAVHTATLDDPAVSDYAAHVGPWSTYRPLGKSSL</sequence>
<name>H5UP00_9MICO</name>
<comment type="caution">
    <text evidence="1">The sequence shown here is derived from an EMBL/GenBank/DDBJ whole genome shotgun (WGS) entry which is preliminary data.</text>
</comment>
<dbReference type="AlphaFoldDB" id="H5UP00"/>
<organism evidence="1 2">
    <name type="scientific">Mobilicoccus pelagius NBRC 104925</name>
    <dbReference type="NCBI Taxonomy" id="1089455"/>
    <lineage>
        <taxon>Bacteria</taxon>
        <taxon>Bacillati</taxon>
        <taxon>Actinomycetota</taxon>
        <taxon>Actinomycetes</taxon>
        <taxon>Micrococcales</taxon>
        <taxon>Dermatophilaceae</taxon>
        <taxon>Mobilicoccus</taxon>
    </lineage>
</organism>
<evidence type="ECO:0000313" key="1">
    <source>
        <dbReference type="EMBL" id="GAB47458.1"/>
    </source>
</evidence>
<keyword evidence="2" id="KW-1185">Reference proteome</keyword>
<dbReference type="Proteomes" id="UP000004367">
    <property type="component" value="Unassembled WGS sequence"/>
</dbReference>
<evidence type="ECO:0000313" key="2">
    <source>
        <dbReference type="Proteomes" id="UP000004367"/>
    </source>
</evidence>
<accession>H5UP00</accession>
<gene>
    <name evidence="1" type="ORF">MOPEL_012_00020</name>
</gene>
<proteinExistence type="predicted"/>
<reference evidence="1 2" key="1">
    <citation type="submission" date="2012-02" db="EMBL/GenBank/DDBJ databases">
        <title>Whole genome shotgun sequence of Mobilicoccus pelagius NBRC 104925.</title>
        <authorList>
            <person name="Yoshida Y."/>
            <person name="Hosoyama A."/>
            <person name="Tsuchikane K."/>
            <person name="Katsumata H."/>
            <person name="Yamazaki S."/>
            <person name="Fujita N."/>
        </authorList>
    </citation>
    <scope>NUCLEOTIDE SEQUENCE [LARGE SCALE GENOMIC DNA]</scope>
    <source>
        <strain evidence="1 2">NBRC 104925</strain>
    </source>
</reference>
<dbReference type="EMBL" id="BAFE01000012">
    <property type="protein sequence ID" value="GAB47458.1"/>
    <property type="molecule type" value="Genomic_DNA"/>
</dbReference>
<dbReference type="RefSeq" id="WP_009481356.1">
    <property type="nucleotide sequence ID" value="NZ_BAFE01000012.1"/>
</dbReference>
<protein>
    <submittedName>
        <fullName evidence="1">Uncharacterized protein</fullName>
    </submittedName>
</protein>